<gene>
    <name evidence="2" type="ORF">Cvel_25051</name>
</gene>
<accession>A0A0G4H7K5</accession>
<name>A0A0G4H7K5_9ALVE</name>
<organism evidence="2">
    <name type="scientific">Chromera velia CCMP2878</name>
    <dbReference type="NCBI Taxonomy" id="1169474"/>
    <lineage>
        <taxon>Eukaryota</taxon>
        <taxon>Sar</taxon>
        <taxon>Alveolata</taxon>
        <taxon>Colpodellida</taxon>
        <taxon>Chromeraceae</taxon>
        <taxon>Chromera</taxon>
    </lineage>
</organism>
<dbReference type="AlphaFoldDB" id="A0A0G4H7K5"/>
<proteinExistence type="predicted"/>
<feature type="region of interest" description="Disordered" evidence="1">
    <location>
        <begin position="81"/>
        <end position="100"/>
    </location>
</feature>
<sequence length="100" mass="11347">MGWAIFPVGLETYITVMQAFQSEFTAEGVQRIRDMMEEHDPHLPEIISRTRGPEDETTMGAVPSGSKSAVYTVSQYESELMNDPSRTRRRAGFPEKFEVC</sequence>
<dbReference type="EMBL" id="CDMZ01001967">
    <property type="protein sequence ID" value="CEM39894.1"/>
    <property type="molecule type" value="Genomic_DNA"/>
</dbReference>
<feature type="region of interest" description="Disordered" evidence="1">
    <location>
        <begin position="43"/>
        <end position="64"/>
    </location>
</feature>
<dbReference type="VEuPathDB" id="CryptoDB:Cvel_25051"/>
<dbReference type="PhylomeDB" id="A0A0G4H7K5"/>
<evidence type="ECO:0000256" key="1">
    <source>
        <dbReference type="SAM" id="MobiDB-lite"/>
    </source>
</evidence>
<protein>
    <submittedName>
        <fullName evidence="2">Uncharacterized protein</fullName>
    </submittedName>
</protein>
<reference evidence="2" key="1">
    <citation type="submission" date="2014-11" db="EMBL/GenBank/DDBJ databases">
        <authorList>
            <person name="Otto D Thomas"/>
            <person name="Naeem Raeece"/>
        </authorList>
    </citation>
    <scope>NUCLEOTIDE SEQUENCE</scope>
</reference>
<evidence type="ECO:0000313" key="2">
    <source>
        <dbReference type="EMBL" id="CEM39894.1"/>
    </source>
</evidence>